<dbReference type="GO" id="GO:0016747">
    <property type="term" value="F:acyltransferase activity, transferring groups other than amino-acyl groups"/>
    <property type="evidence" value="ECO:0007669"/>
    <property type="project" value="InterPro"/>
</dbReference>
<keyword evidence="4" id="KW-1185">Reference proteome</keyword>
<gene>
    <name evidence="3" type="ORF">DIR46_25450</name>
</gene>
<name>A0A2S2DPX6_9BURK</name>
<evidence type="ECO:0000313" key="3">
    <source>
        <dbReference type="EMBL" id="AWL07442.1"/>
    </source>
</evidence>
<dbReference type="EMBL" id="CP029343">
    <property type="protein sequence ID" value="AWL07442.1"/>
    <property type="molecule type" value="Genomic_DNA"/>
</dbReference>
<dbReference type="InterPro" id="IPR016181">
    <property type="entry name" value="Acyl_CoA_acyltransferase"/>
</dbReference>
<feature type="compositionally biased region" description="Gly residues" evidence="1">
    <location>
        <begin position="55"/>
        <end position="66"/>
    </location>
</feature>
<dbReference type="InterPro" id="IPR000182">
    <property type="entry name" value="GNAT_dom"/>
</dbReference>
<feature type="compositionally biased region" description="Basic and acidic residues" evidence="1">
    <location>
        <begin position="94"/>
        <end position="106"/>
    </location>
</feature>
<dbReference type="PROSITE" id="PS51186">
    <property type="entry name" value="GNAT"/>
    <property type="match status" value="1"/>
</dbReference>
<feature type="compositionally biased region" description="Basic and acidic residues" evidence="1">
    <location>
        <begin position="27"/>
        <end position="37"/>
    </location>
</feature>
<evidence type="ECO:0000313" key="4">
    <source>
        <dbReference type="Proteomes" id="UP000245820"/>
    </source>
</evidence>
<dbReference type="Pfam" id="PF00583">
    <property type="entry name" value="Acetyltransf_1"/>
    <property type="match status" value="1"/>
</dbReference>
<accession>A0A2S2DPX6</accession>
<evidence type="ECO:0000256" key="1">
    <source>
        <dbReference type="SAM" id="MobiDB-lite"/>
    </source>
</evidence>
<dbReference type="CDD" id="cd04301">
    <property type="entry name" value="NAT_SF"/>
    <property type="match status" value="1"/>
</dbReference>
<dbReference type="Gene3D" id="3.40.630.30">
    <property type="match status" value="1"/>
</dbReference>
<organism evidence="3 4">
    <name type="scientific">Massilia oculi</name>
    <dbReference type="NCBI Taxonomy" id="945844"/>
    <lineage>
        <taxon>Bacteria</taxon>
        <taxon>Pseudomonadati</taxon>
        <taxon>Pseudomonadota</taxon>
        <taxon>Betaproteobacteria</taxon>
        <taxon>Burkholderiales</taxon>
        <taxon>Oxalobacteraceae</taxon>
        <taxon>Telluria group</taxon>
        <taxon>Massilia</taxon>
    </lineage>
</organism>
<proteinExistence type="predicted"/>
<dbReference type="Proteomes" id="UP000245820">
    <property type="component" value="Chromosome"/>
</dbReference>
<protein>
    <recommendedName>
        <fullName evidence="2">N-acetyltransferase domain-containing protein</fullName>
    </recommendedName>
</protein>
<dbReference type="KEGG" id="mtim:DIR46_25450"/>
<dbReference type="SUPFAM" id="SSF55729">
    <property type="entry name" value="Acyl-CoA N-acyltransferases (Nat)"/>
    <property type="match status" value="1"/>
</dbReference>
<sequence>MRDAAGAVKGVHRTCYHARFFQSRHVVPSDHSSDAARRSRCHPARAGGLLSAGDAGSGGGGEGAAGCGSRHLPGRERRRRRMRLPVRLSVAPGESDRPGGAVRDRPDADTLYLHDLAVDPRALGRGLARALVEHLLDLGRGLDLPHAALVSVQDSTRFWNGFGFEARATSDAGLFTYPPGAVYMARPLD</sequence>
<dbReference type="AlphaFoldDB" id="A0A2S2DPX6"/>
<reference evidence="3 4" key="1">
    <citation type="submission" date="2018-05" db="EMBL/GenBank/DDBJ databases">
        <title>Complete genome sequence of Massilia oculi sp. nov. CCUG 43427T (=DSM 26321T), the type strain of M. oculi, and comparison with genome sequences of other Massilia strains.</title>
        <authorList>
            <person name="Zhu B."/>
        </authorList>
    </citation>
    <scope>NUCLEOTIDE SEQUENCE [LARGE SCALE GENOMIC DNA]</scope>
    <source>
        <strain evidence="3 4">CCUG 43427</strain>
    </source>
</reference>
<feature type="compositionally biased region" description="Low complexity" evidence="1">
    <location>
        <begin position="44"/>
        <end position="54"/>
    </location>
</feature>
<feature type="region of interest" description="Disordered" evidence="1">
    <location>
        <begin position="26"/>
        <end position="106"/>
    </location>
</feature>
<evidence type="ECO:0000259" key="2">
    <source>
        <dbReference type="PROSITE" id="PS51186"/>
    </source>
</evidence>
<feature type="domain" description="N-acetyltransferase" evidence="2">
    <location>
        <begin position="73"/>
        <end position="189"/>
    </location>
</feature>